<reference evidence="2" key="11">
    <citation type="submission" date="2025-05" db="UniProtKB">
        <authorList>
            <consortium name="Ensembl"/>
        </authorList>
    </citation>
    <scope>IDENTIFICATION</scope>
    <source>
        <strain evidence="2">C57BL/6J</strain>
    </source>
</reference>
<reference evidence="1" key="4">
    <citation type="journal article" date="2001" name="Nature">
        <title>Functional annotation of a full-length mouse cDNA collection.</title>
        <authorList>
            <consortium name="The RIKEN Genome Exploration Research Group Phase II Team and the FANTOM Consortium"/>
        </authorList>
    </citation>
    <scope>NUCLEOTIDE SEQUENCE</scope>
    <source>
        <strain evidence="1">C57BL/6J</strain>
        <tissue evidence="1">Thymus</tissue>
    </source>
</reference>
<dbReference type="Proteomes" id="UP000000589">
    <property type="component" value="Chromosome 4"/>
</dbReference>
<reference evidence="1" key="5">
    <citation type="submission" date="2001-07" db="EMBL/GenBank/DDBJ databases">
        <authorList>
            <person name="Adachi J."/>
            <person name="Aizawa K."/>
            <person name="Akimura T."/>
            <person name="Arakawa T."/>
            <person name="Bono H."/>
            <person name="Carninci P."/>
            <person name="Fukuda S."/>
            <person name="Furuno M."/>
            <person name="Hanagaki T."/>
            <person name="Hara A."/>
            <person name="Hashizume W."/>
            <person name="Hayashida K."/>
            <person name="Hayatsu N."/>
            <person name="Hiramoto K."/>
            <person name="Hiraoka T."/>
            <person name="Hirozane T."/>
            <person name="Hori F."/>
            <person name="Imotani K."/>
            <person name="Ishii Y."/>
            <person name="Itoh M."/>
            <person name="Kagawa I."/>
            <person name="Kasukawa T."/>
            <person name="Katoh H."/>
            <person name="Kawai J."/>
            <person name="Kojima Y."/>
            <person name="Kondo S."/>
            <person name="Konno H."/>
            <person name="Kouda M."/>
            <person name="Koya S."/>
            <person name="Kurihara C."/>
            <person name="Matsuyama T."/>
            <person name="Miyazaki A."/>
            <person name="Murata M."/>
            <person name="Nakamura M."/>
            <person name="Nishi K."/>
            <person name="Nomura K."/>
            <person name="Numazaki R."/>
            <person name="Ohno M."/>
            <person name="Ohsato N."/>
            <person name="Okazaki Y."/>
            <person name="Saito R."/>
            <person name="Saitoh H."/>
            <person name="Sakai C."/>
            <person name="Sakai K."/>
            <person name="Sakazume N."/>
            <person name="Sano H."/>
            <person name="Sasaki D."/>
            <person name="Shibata K."/>
            <person name="Shinagawa A."/>
            <person name="Shiraki T."/>
            <person name="Sogabe Y."/>
            <person name="Tagami M."/>
            <person name="Tagawa A."/>
            <person name="Takahashi F."/>
            <person name="Takaku-Akahira S."/>
            <person name="Takeda Y."/>
            <person name="Tanaka T."/>
            <person name="Tomaru A."/>
            <person name="Toya T."/>
            <person name="Yasunishi A."/>
            <person name="Muramatsu M."/>
            <person name="Hayashizaki Y."/>
        </authorList>
    </citation>
    <scope>NUCLEOTIDE SEQUENCE</scope>
    <source>
        <strain evidence="1">C57BL/6J</strain>
        <tissue evidence="1">Thymus</tissue>
    </source>
</reference>
<reference evidence="1" key="8">
    <citation type="journal article" date="2005" name="Science">
        <title>Antisense Transcription in the Mammalian Transcriptome.</title>
        <authorList>
            <consortium name="RIKEN Genome Exploration Research Group and Genome Science Group (Genome Network Project Core Group) and the FANTOM Consortium"/>
        </authorList>
    </citation>
    <scope>NUCLEOTIDE SEQUENCE</scope>
    <source>
        <strain evidence="1">C57BL/6J</strain>
        <tissue evidence="1">Thymus</tissue>
    </source>
</reference>
<evidence type="ECO:0000313" key="4">
    <source>
        <dbReference type="Proteomes" id="UP000000589"/>
    </source>
</evidence>
<dbReference type="Bgee" id="ENSMUSG00000048766">
    <property type="expression patterns" value="Expressed in skin of external ear and 17 other cell types or tissues"/>
</dbReference>
<dbReference type="KEGG" id="mmu:230613"/>
<keyword evidence="4" id="KW-1185">Reference proteome</keyword>
<dbReference type="BioGRID-ORCS" id="230613">
    <property type="hits" value="1 hit in 75 CRISPR screens"/>
</dbReference>
<dbReference type="GeneTree" id="ENSGT00940000165990"/>
<proteinExistence type="evidence at transcript level"/>
<reference evidence="2 4" key="9">
    <citation type="journal article" date="2009" name="PLoS Biol.">
        <title>Lineage-specific biology revealed by a finished genome assembly of the mouse.</title>
        <authorList>
            <consortium name="Mouse Genome Sequencing Consortium"/>
            <person name="Church D.M."/>
            <person name="Goodstadt L."/>
            <person name="Hillier L.W."/>
            <person name="Zody M.C."/>
            <person name="Goldstein S."/>
            <person name="She X."/>
            <person name="Bult C.J."/>
            <person name="Agarwala R."/>
            <person name="Cherry J.L."/>
            <person name="DiCuccio M."/>
            <person name="Hlavina W."/>
            <person name="Kapustin Y."/>
            <person name="Meric P."/>
            <person name="Maglott D."/>
            <person name="Birtle Z."/>
            <person name="Marques A.C."/>
            <person name="Graves T."/>
            <person name="Zhou S."/>
            <person name="Teague B."/>
            <person name="Potamousis K."/>
            <person name="Churas C."/>
            <person name="Place M."/>
            <person name="Herschleb J."/>
            <person name="Runnheim R."/>
            <person name="Forrest D."/>
            <person name="Amos-Landgraf J."/>
            <person name="Schwartz D.C."/>
            <person name="Cheng Z."/>
            <person name="Lindblad-Toh K."/>
            <person name="Eichler E.E."/>
            <person name="Ponting C.P."/>
        </authorList>
    </citation>
    <scope>NUCLEOTIDE SEQUENCE [LARGE SCALE GENOMIC DNA]</scope>
    <source>
        <strain evidence="2 4">C57BL/6J</strain>
    </source>
</reference>
<evidence type="ECO:0000313" key="2">
    <source>
        <dbReference type="Ensembl" id="ENSMUSP00000067744.6"/>
    </source>
</evidence>
<reference evidence="1" key="1">
    <citation type="journal article" date="1999" name="Methods Enzymol.">
        <title>High-efficiency full-length cDNA cloning.</title>
        <authorList>
            <person name="Carninci P."/>
            <person name="Hayashizaki Y."/>
        </authorList>
    </citation>
    <scope>NUCLEOTIDE SEQUENCE</scope>
    <source>
        <strain evidence="1">C57BL/6J</strain>
        <tissue evidence="1">Thymus</tissue>
    </source>
</reference>
<reference evidence="1" key="7">
    <citation type="journal article" date="2005" name="Science">
        <title>The Transcriptional Landscape of the Mammalian Genome.</title>
        <authorList>
            <consortium name="The FANTOM Consortium"/>
            <consortium name="Riken Genome Exploration Research Group and Genome Science Group (Genome Network Project Core Group)"/>
        </authorList>
    </citation>
    <scope>NUCLEOTIDE SEQUENCE</scope>
    <source>
        <strain evidence="1">C57BL/6J</strain>
        <tissue evidence="1">Thymus</tissue>
    </source>
</reference>
<dbReference type="CTD" id="230613"/>
<dbReference type="Ensembl" id="ENSMUST00000068851.6">
    <property type="protein sequence ID" value="ENSMUSP00000067744.6"/>
    <property type="gene ID" value="ENSMUSG00000048766.7"/>
</dbReference>
<evidence type="ECO:0000313" key="3">
    <source>
        <dbReference type="MGI" id="MGI:2685416"/>
    </source>
</evidence>
<sequence>MFLRTQMEQSQADIFALIKPHFAARNYSKSVLKPGEDILLLGIWEKHRDESEVHDSCFMNPTCNIQGMYVHESTSACRGEAGITGGCEMSDVGARSLTCKNLTCKRGCALSH</sequence>
<reference evidence="1" key="6">
    <citation type="journal article" date="2002" name="Nature">
        <title>Analysis of the mouse transcriptome based on functional annotation of 60,770 full-length cDNAs.</title>
        <authorList>
            <consortium name="The FANTOM Consortium and the RIKEN Genome Exploration Research Group Phase I and II Team"/>
        </authorList>
    </citation>
    <scope>NUCLEOTIDE SEQUENCE</scope>
    <source>
        <strain evidence="1">C57BL/6J</strain>
        <tissue evidence="1">Thymus</tissue>
    </source>
</reference>
<dbReference type="VEuPathDB" id="HostDB:ENSMUSG00000048766"/>
<evidence type="ECO:0000313" key="1">
    <source>
        <dbReference type="EMBL" id="BAC30499.1"/>
    </source>
</evidence>
<dbReference type="HOGENOM" id="CLU_2145040_0_0_1"/>
<protein>
    <submittedName>
        <fullName evidence="2">Selection and upkeep of intraepithelial T cells 10</fullName>
    </submittedName>
</protein>
<dbReference type="EMBL" id="AK040044">
    <property type="protein sequence ID" value="BAC30499.1"/>
    <property type="molecule type" value="mRNA"/>
</dbReference>
<dbReference type="OrthoDB" id="9986391at2759"/>
<gene>
    <name evidence="2 3" type="primary">Skint10</name>
</gene>
<dbReference type="ExpressionAtlas" id="Q8CA07">
    <property type="expression patterns" value="baseline and differential"/>
</dbReference>
<dbReference type="AlphaFoldDB" id="Q8CA07"/>
<reference evidence="1" key="3">
    <citation type="journal article" date="2000" name="Genome Res.">
        <title>RIKEN integrated sequence analysis (RISA) system--384-format sequencing pipeline with 384 multicapillary sequencer.</title>
        <authorList>
            <person name="Shibata K."/>
            <person name="Itoh M."/>
            <person name="Aizawa K."/>
            <person name="Nagaoka S."/>
            <person name="Sasaki N."/>
            <person name="Carninci P."/>
            <person name="Konno H."/>
            <person name="Akiyama J."/>
            <person name="Nishi K."/>
            <person name="Kitsunai T."/>
            <person name="Tashiro H."/>
            <person name="Itoh M."/>
            <person name="Sumi N."/>
            <person name="Ishii Y."/>
            <person name="Nakamura S."/>
            <person name="Hazama M."/>
            <person name="Nishine T."/>
            <person name="Harada A."/>
            <person name="Yamamoto R."/>
            <person name="Matsumoto H."/>
            <person name="Sakaguchi S."/>
            <person name="Ikegami T."/>
            <person name="Kashiwagi K."/>
            <person name="Fujiwake S."/>
            <person name="Inoue K."/>
            <person name="Togawa Y."/>
            <person name="Izawa M."/>
            <person name="Ohara E."/>
            <person name="Watahiki M."/>
            <person name="Yoneda Y."/>
            <person name="Ishikawa T."/>
            <person name="Ozawa K."/>
            <person name="Tanaka T."/>
            <person name="Matsuura S."/>
            <person name="Kawai J."/>
            <person name="Okazaki Y."/>
            <person name="Muramatsu M."/>
            <person name="Inoue Y."/>
            <person name="Kira A."/>
            <person name="Hayashizaki Y."/>
        </authorList>
    </citation>
    <scope>NUCLEOTIDE SEQUENCE</scope>
    <source>
        <strain evidence="1">C57BL/6J</strain>
        <tissue evidence="1">Thymus</tissue>
    </source>
</reference>
<dbReference type="MGI" id="MGI:2685416">
    <property type="gene designation" value="Skint10"/>
</dbReference>
<name>Q8CA07_MOUSE</name>
<reference evidence="2" key="10">
    <citation type="journal article" date="2011" name="PLoS Biol.">
        <title>Modernizing reference genome assemblies.</title>
        <authorList>
            <person name="Church D.M."/>
            <person name="Schneider V.A."/>
            <person name="Graves T."/>
            <person name="Auger K."/>
            <person name="Cunningham F."/>
            <person name="Bouk N."/>
            <person name="Chen H.C."/>
            <person name="Agarwala R."/>
            <person name="McLaren W.M."/>
            <person name="Ritchie G.R."/>
            <person name="Albracht D."/>
            <person name="Kremitzki M."/>
            <person name="Rock S."/>
            <person name="Kotkiewicz H."/>
            <person name="Kremitzki C."/>
            <person name="Wollam A."/>
            <person name="Trani L."/>
            <person name="Fulton L."/>
            <person name="Fulton R."/>
            <person name="Matthews L."/>
            <person name="Whitehead S."/>
            <person name="Chow W."/>
            <person name="Torrance J."/>
            <person name="Dunn M."/>
            <person name="Harden G."/>
            <person name="Threadgold G."/>
            <person name="Wood J."/>
            <person name="Collins J."/>
            <person name="Heath P."/>
            <person name="Griffiths G."/>
            <person name="Pelan S."/>
            <person name="Grafham D."/>
            <person name="Eichler E.E."/>
            <person name="Weinstock G."/>
            <person name="Mardis E.R."/>
            <person name="Wilson R.K."/>
            <person name="Howe K."/>
            <person name="Flicek P."/>
            <person name="Hubbard T."/>
        </authorList>
    </citation>
    <scope>NUCLEOTIDE SEQUENCE [LARGE SCALE GENOMIC DNA]</scope>
    <source>
        <strain evidence="2">C57BL/6J</strain>
    </source>
</reference>
<organism evidence="1">
    <name type="scientific">Mus musculus</name>
    <name type="common">Mouse</name>
    <dbReference type="NCBI Taxonomy" id="10090"/>
    <lineage>
        <taxon>Eukaryota</taxon>
        <taxon>Metazoa</taxon>
        <taxon>Chordata</taxon>
        <taxon>Craniata</taxon>
        <taxon>Vertebrata</taxon>
        <taxon>Euteleostomi</taxon>
        <taxon>Mammalia</taxon>
        <taxon>Eutheria</taxon>
        <taxon>Euarchontoglires</taxon>
        <taxon>Glires</taxon>
        <taxon>Rodentia</taxon>
        <taxon>Myomorpha</taxon>
        <taxon>Muroidea</taxon>
        <taxon>Muridae</taxon>
        <taxon>Murinae</taxon>
        <taxon>Mus</taxon>
        <taxon>Mus</taxon>
    </lineage>
</organism>
<reference evidence="1" key="2">
    <citation type="journal article" date="2000" name="Genome Res.">
        <title>Normalization and subtraction of cap-trapper-selected cDNAs to prepare full-length cDNA libraries for rapid discovery of new genes.</title>
        <authorList>
            <person name="Carninci P."/>
            <person name="Shibata Y."/>
            <person name="Hayatsu N."/>
            <person name="Sugahara Y."/>
            <person name="Shibata K."/>
            <person name="Itoh M."/>
            <person name="Konno H."/>
            <person name="Okazaki Y."/>
            <person name="Muramatsu M."/>
            <person name="Hayashizaki Y."/>
        </authorList>
    </citation>
    <scope>NUCLEOTIDE SEQUENCE</scope>
    <source>
        <strain evidence="1">C57BL/6J</strain>
        <tissue evidence="1">Thymus</tissue>
    </source>
</reference>
<dbReference type="AGR" id="MGI:2685416"/>
<dbReference type="GeneID" id="230613"/>
<accession>Q8CA07</accession>
<dbReference type="RefSeq" id="NP_808336.1">
    <property type="nucleotide sequence ID" value="NM_177668.2"/>
</dbReference>